<keyword evidence="1" id="KW-0812">Transmembrane</keyword>
<proteinExistence type="predicted"/>
<accession>A0A5P1EFS7</accession>
<keyword evidence="1" id="KW-1133">Transmembrane helix</keyword>
<sequence length="219" mass="23539">MPWFGGCTGGAAVLSLCVWCSEVMVEPGDRRVGFLWLVAREPAATLAARGEGGGRGRGWFRVGSSGALRRVVAAPTTFEALVKSREMIEWGSLCSREAPTLLPFPAPALPPPSHFYYSLVPYVVFFFLLLPFSVRGDYPLGRLHRSSASLSLKGCSSEHLRACPFAPLFLLFKAHENLIGASSSSVDVSCASGGASSDCFISLPMSSLRVYISNNPFEV</sequence>
<keyword evidence="1" id="KW-0472">Membrane</keyword>
<dbReference type="EMBL" id="CM007387">
    <property type="protein sequence ID" value="ONK64613.1"/>
    <property type="molecule type" value="Genomic_DNA"/>
</dbReference>
<reference evidence="4" key="1">
    <citation type="journal article" date="2017" name="Nat. Commun.">
        <title>The asparagus genome sheds light on the origin and evolution of a young Y chromosome.</title>
        <authorList>
            <person name="Harkess A."/>
            <person name="Zhou J."/>
            <person name="Xu C."/>
            <person name="Bowers J.E."/>
            <person name="Van der Hulst R."/>
            <person name="Ayyampalayam S."/>
            <person name="Mercati F."/>
            <person name="Riccardi P."/>
            <person name="McKain M.R."/>
            <person name="Kakrana A."/>
            <person name="Tang H."/>
            <person name="Ray J."/>
            <person name="Groenendijk J."/>
            <person name="Arikit S."/>
            <person name="Mathioni S.M."/>
            <person name="Nakano M."/>
            <person name="Shan H."/>
            <person name="Telgmann-Rauber A."/>
            <person name="Kanno A."/>
            <person name="Yue Z."/>
            <person name="Chen H."/>
            <person name="Li W."/>
            <person name="Chen Y."/>
            <person name="Xu X."/>
            <person name="Zhang Y."/>
            <person name="Luo S."/>
            <person name="Chen H."/>
            <person name="Gao J."/>
            <person name="Mao Z."/>
            <person name="Pires J.C."/>
            <person name="Luo M."/>
            <person name="Kudrna D."/>
            <person name="Wing R.A."/>
            <person name="Meyers B.C."/>
            <person name="Yi K."/>
            <person name="Kong H."/>
            <person name="Lavrijsen P."/>
            <person name="Sunseri F."/>
            <person name="Falavigna A."/>
            <person name="Ye Y."/>
            <person name="Leebens-Mack J.H."/>
            <person name="Chen G."/>
        </authorList>
    </citation>
    <scope>NUCLEOTIDE SEQUENCE [LARGE SCALE GENOMIC DNA]</scope>
    <source>
        <strain evidence="4">cv. DH0086</strain>
    </source>
</reference>
<dbReference type="Gramene" id="ONK64613">
    <property type="protein sequence ID" value="ONK64613"/>
    <property type="gene ID" value="A4U43_C07F27960"/>
</dbReference>
<keyword evidence="2" id="KW-0732">Signal</keyword>
<dbReference type="Proteomes" id="UP000243459">
    <property type="component" value="Chromosome 7"/>
</dbReference>
<keyword evidence="4" id="KW-1185">Reference proteome</keyword>
<evidence type="ECO:0000256" key="2">
    <source>
        <dbReference type="SAM" id="SignalP"/>
    </source>
</evidence>
<dbReference type="AlphaFoldDB" id="A0A5P1EFS7"/>
<evidence type="ECO:0000313" key="4">
    <source>
        <dbReference type="Proteomes" id="UP000243459"/>
    </source>
</evidence>
<protein>
    <submittedName>
        <fullName evidence="3">Uncharacterized protein</fullName>
    </submittedName>
</protein>
<gene>
    <name evidence="3" type="ORF">A4U43_C07F27960</name>
</gene>
<organism evidence="3 4">
    <name type="scientific">Asparagus officinalis</name>
    <name type="common">Garden asparagus</name>
    <dbReference type="NCBI Taxonomy" id="4686"/>
    <lineage>
        <taxon>Eukaryota</taxon>
        <taxon>Viridiplantae</taxon>
        <taxon>Streptophyta</taxon>
        <taxon>Embryophyta</taxon>
        <taxon>Tracheophyta</taxon>
        <taxon>Spermatophyta</taxon>
        <taxon>Magnoliopsida</taxon>
        <taxon>Liliopsida</taxon>
        <taxon>Asparagales</taxon>
        <taxon>Asparagaceae</taxon>
        <taxon>Asparagoideae</taxon>
        <taxon>Asparagus</taxon>
    </lineage>
</organism>
<evidence type="ECO:0000256" key="1">
    <source>
        <dbReference type="SAM" id="Phobius"/>
    </source>
</evidence>
<feature type="chain" id="PRO_5024353584" evidence="2">
    <location>
        <begin position="26"/>
        <end position="219"/>
    </location>
</feature>
<name>A0A5P1EFS7_ASPOF</name>
<evidence type="ECO:0000313" key="3">
    <source>
        <dbReference type="EMBL" id="ONK64613.1"/>
    </source>
</evidence>
<feature type="signal peptide" evidence="2">
    <location>
        <begin position="1"/>
        <end position="25"/>
    </location>
</feature>
<feature type="transmembrane region" description="Helical" evidence="1">
    <location>
        <begin position="115"/>
        <end position="134"/>
    </location>
</feature>